<feature type="region of interest" description="Disordered" evidence="1">
    <location>
        <begin position="252"/>
        <end position="273"/>
    </location>
</feature>
<dbReference type="VEuPathDB" id="FungiDB:L203_02574"/>
<reference evidence="2" key="3">
    <citation type="submission" date="2024-01" db="EMBL/GenBank/DDBJ databases">
        <authorList>
            <person name="Coelho M.A."/>
            <person name="David-Palma M."/>
            <person name="Shea T."/>
            <person name="Sun S."/>
            <person name="Cuomo C.A."/>
            <person name="Heitman J."/>
        </authorList>
    </citation>
    <scope>NUCLEOTIDE SEQUENCE</scope>
    <source>
        <strain evidence="2">CBS 7841</strain>
    </source>
</reference>
<reference evidence="2" key="2">
    <citation type="journal article" date="2022" name="Elife">
        <title>Obligate sexual reproduction of a homothallic fungus closely related to the Cryptococcus pathogenic species complex.</title>
        <authorList>
            <person name="Passer A.R."/>
            <person name="Clancey S.A."/>
            <person name="Shea T."/>
            <person name="David-Palma M."/>
            <person name="Averette A.F."/>
            <person name="Boekhout T."/>
            <person name="Porcel B.M."/>
            <person name="Nowrousian M."/>
            <person name="Cuomo C.A."/>
            <person name="Sun S."/>
            <person name="Heitman J."/>
            <person name="Coelho M.A."/>
        </authorList>
    </citation>
    <scope>NUCLEOTIDE SEQUENCE</scope>
    <source>
        <strain evidence="2">CBS 7841</strain>
    </source>
</reference>
<evidence type="ECO:0000256" key="1">
    <source>
        <dbReference type="SAM" id="MobiDB-lite"/>
    </source>
</evidence>
<dbReference type="OrthoDB" id="1405595at2759"/>
<organism evidence="2 3">
    <name type="scientific">Cryptococcus depauperatus CBS 7841</name>
    <dbReference type="NCBI Taxonomy" id="1295531"/>
    <lineage>
        <taxon>Eukaryota</taxon>
        <taxon>Fungi</taxon>
        <taxon>Dikarya</taxon>
        <taxon>Basidiomycota</taxon>
        <taxon>Agaricomycotina</taxon>
        <taxon>Tremellomycetes</taxon>
        <taxon>Tremellales</taxon>
        <taxon>Cryptococcaceae</taxon>
        <taxon>Cryptococcus</taxon>
    </lineage>
</organism>
<feature type="region of interest" description="Disordered" evidence="1">
    <location>
        <begin position="1"/>
        <end position="34"/>
    </location>
</feature>
<dbReference type="Proteomes" id="UP000094043">
    <property type="component" value="Chromosome 8"/>
</dbReference>
<dbReference type="RefSeq" id="XP_066071869.1">
    <property type="nucleotide sequence ID" value="XM_066215772.1"/>
</dbReference>
<dbReference type="InterPro" id="IPR036864">
    <property type="entry name" value="Zn2-C6_fun-type_DNA-bd_sf"/>
</dbReference>
<dbReference type="SMART" id="SM00066">
    <property type="entry name" value="GAL4"/>
    <property type="match status" value="1"/>
</dbReference>
<proteinExistence type="predicted"/>
<dbReference type="CDD" id="cd00067">
    <property type="entry name" value="GAL4"/>
    <property type="match status" value="1"/>
</dbReference>
<dbReference type="PROSITE" id="PS50048">
    <property type="entry name" value="ZN2_CY6_FUNGAL_2"/>
    <property type="match status" value="1"/>
</dbReference>
<feature type="region of interest" description="Disordered" evidence="1">
    <location>
        <begin position="104"/>
        <end position="178"/>
    </location>
</feature>
<dbReference type="InterPro" id="IPR001138">
    <property type="entry name" value="Zn2Cys6_DnaBD"/>
</dbReference>
<feature type="compositionally biased region" description="Pro residues" evidence="1">
    <location>
        <begin position="261"/>
        <end position="273"/>
    </location>
</feature>
<name>A0A1E3IJ62_9TREE</name>
<protein>
    <submittedName>
        <fullName evidence="2">Uncharacterized protein</fullName>
    </submittedName>
</protein>
<dbReference type="GeneID" id="91090631"/>
<dbReference type="SUPFAM" id="SSF57701">
    <property type="entry name" value="Zn2/Cys6 DNA-binding domain"/>
    <property type="match status" value="1"/>
</dbReference>
<dbReference type="EMBL" id="CP143791">
    <property type="protein sequence ID" value="WVN91169.1"/>
    <property type="molecule type" value="Genomic_DNA"/>
</dbReference>
<dbReference type="PROSITE" id="PS00463">
    <property type="entry name" value="ZN2_CY6_FUNGAL_1"/>
    <property type="match status" value="1"/>
</dbReference>
<evidence type="ECO:0000313" key="3">
    <source>
        <dbReference type="Proteomes" id="UP000094043"/>
    </source>
</evidence>
<dbReference type="KEGG" id="cdep:91090631"/>
<dbReference type="Gene3D" id="4.10.240.10">
    <property type="entry name" value="Zn(2)-C6 fungal-type DNA-binding domain"/>
    <property type="match status" value="1"/>
</dbReference>
<sequence length="354" mass="38520">MSSKMKTAAAAAEPGNGSAKIGREKRARPRNPLGVSWTRNQKACERCAGGKRKCDCFQQQPCSRCSKAGRECLLDGVPTALYVAMERERKGQGAEYARRLQDSLPEAKVESAETSSRHLCSPRRARSFNHLPPPSLKTPGVAPATTSCSPLGSPLSPEHGQPQRPRYHPIPPPIRLESPTFASSKMTFASDPMSSQSPLYPHHTPYPHLSFRPTSRQSLPFLNRSVSQLYPDPSFFDPHVYPGINPFPDPITPVSSSTSYPAPPPPPPPPHLLPHSPLPPLIIPSSTPITPDSALFTFCDIPPTATRLINHPETGGYVWHREGAEFEEFIDYGLGVDIIPTPIPAPVDTAGVSK</sequence>
<keyword evidence="3" id="KW-1185">Reference proteome</keyword>
<dbReference type="GO" id="GO:0008270">
    <property type="term" value="F:zinc ion binding"/>
    <property type="evidence" value="ECO:0007669"/>
    <property type="project" value="InterPro"/>
</dbReference>
<accession>A0A1E3IJ62</accession>
<evidence type="ECO:0000313" key="2">
    <source>
        <dbReference type="EMBL" id="WVN91169.1"/>
    </source>
</evidence>
<gene>
    <name evidence="2" type="ORF">L203_106423</name>
</gene>
<reference evidence="2" key="1">
    <citation type="submission" date="2016-06" db="EMBL/GenBank/DDBJ databases">
        <authorList>
            <person name="Cuomo C."/>
            <person name="Litvintseva A."/>
            <person name="Heitman J."/>
            <person name="Chen Y."/>
            <person name="Sun S."/>
            <person name="Springer D."/>
            <person name="Dromer F."/>
            <person name="Young S."/>
            <person name="Zeng Q."/>
            <person name="Chapman S."/>
            <person name="Gujja S."/>
            <person name="Saif S."/>
            <person name="Birren B."/>
        </authorList>
    </citation>
    <scope>NUCLEOTIDE SEQUENCE</scope>
    <source>
        <strain evidence="2">CBS 7841</strain>
    </source>
</reference>
<dbReference type="GO" id="GO:0000981">
    <property type="term" value="F:DNA-binding transcription factor activity, RNA polymerase II-specific"/>
    <property type="evidence" value="ECO:0007669"/>
    <property type="project" value="InterPro"/>
</dbReference>
<dbReference type="AlphaFoldDB" id="A0A1E3IJ62"/>